<reference evidence="1 2" key="1">
    <citation type="submission" date="2019-03" db="EMBL/GenBank/DDBJ databases">
        <title>Genomic Encyclopedia of Type Strains, Phase IV (KMG-IV): sequencing the most valuable type-strain genomes for metagenomic binning, comparative biology and taxonomic classification.</title>
        <authorList>
            <person name="Goeker M."/>
        </authorList>
    </citation>
    <scope>NUCLEOTIDE SEQUENCE [LARGE SCALE GENOMIC DNA]</scope>
    <source>
        <strain evidence="1 2">DSM 100309</strain>
    </source>
</reference>
<organism evidence="1 2">
    <name type="scientific">Sulfurirhabdus autotrophica</name>
    <dbReference type="NCBI Taxonomy" id="1706046"/>
    <lineage>
        <taxon>Bacteria</taxon>
        <taxon>Pseudomonadati</taxon>
        <taxon>Pseudomonadota</taxon>
        <taxon>Betaproteobacteria</taxon>
        <taxon>Nitrosomonadales</taxon>
        <taxon>Sulfuricellaceae</taxon>
        <taxon>Sulfurirhabdus</taxon>
    </lineage>
</organism>
<dbReference type="RefSeq" id="WP_124945907.1">
    <property type="nucleotide sequence ID" value="NZ_BHVT01000020.1"/>
</dbReference>
<evidence type="ECO:0000313" key="1">
    <source>
        <dbReference type="EMBL" id="TCV89065.1"/>
    </source>
</evidence>
<evidence type="ECO:0000313" key="2">
    <source>
        <dbReference type="Proteomes" id="UP000295367"/>
    </source>
</evidence>
<dbReference type="Proteomes" id="UP000295367">
    <property type="component" value="Unassembled WGS sequence"/>
</dbReference>
<dbReference type="AlphaFoldDB" id="A0A4R3Y9L6"/>
<accession>A0A4R3Y9L6</accession>
<comment type="caution">
    <text evidence="1">The sequence shown here is derived from an EMBL/GenBank/DDBJ whole genome shotgun (WGS) entry which is preliminary data.</text>
</comment>
<keyword evidence="2" id="KW-1185">Reference proteome</keyword>
<dbReference type="EMBL" id="SMCO01000003">
    <property type="protein sequence ID" value="TCV89065.1"/>
    <property type="molecule type" value="Genomic_DNA"/>
</dbReference>
<gene>
    <name evidence="1" type="ORF">EDC63_103137</name>
</gene>
<sequence>MSLPVNHYKKMKLSDIAILATISLIAVTVFGKPTVTKDPINTKQILLDSIGNKKWACLYGKPGSDAGKNIQLADPHAFVEIHDVDAVTLKIDITTGDGELTSSFYGEISETESPVKVEVKRHNVTENIVQNTDPSSSSASPHNSVYRVAPVARQWFIQTNGNQSFQLTINKSFTPSGTLTCQDV</sequence>
<proteinExistence type="predicted"/>
<name>A0A4R3Y9L6_9PROT</name>
<protein>
    <submittedName>
        <fullName evidence="1">Uncharacterized protein</fullName>
    </submittedName>
</protein>